<keyword evidence="3" id="KW-0812">Transmembrane</keyword>
<feature type="compositionally biased region" description="Basic and acidic residues" evidence="7">
    <location>
        <begin position="248"/>
        <end position="260"/>
    </location>
</feature>
<evidence type="ECO:0000256" key="5">
    <source>
        <dbReference type="ARBA" id="ARBA00023136"/>
    </source>
</evidence>
<dbReference type="Pfam" id="PF03134">
    <property type="entry name" value="TB2_DP1_HVA22"/>
    <property type="match status" value="1"/>
</dbReference>
<comment type="similarity">
    <text evidence="2 6">Belongs to the DP1 family.</text>
</comment>
<feature type="compositionally biased region" description="Low complexity" evidence="7">
    <location>
        <begin position="205"/>
        <end position="218"/>
    </location>
</feature>
<dbReference type="InterPro" id="IPR004345">
    <property type="entry name" value="TB2_DP1_HVA22"/>
</dbReference>
<evidence type="ECO:0000313" key="9">
    <source>
        <dbReference type="Proteomes" id="UP000054007"/>
    </source>
</evidence>
<gene>
    <name evidence="8" type="ORF">CYLTODRAFT_421876</name>
</gene>
<keyword evidence="9" id="KW-1185">Reference proteome</keyword>
<name>A0A0D7BES9_9AGAR</name>
<keyword evidence="4" id="KW-1133">Transmembrane helix</keyword>
<dbReference type="Proteomes" id="UP000054007">
    <property type="component" value="Unassembled WGS sequence"/>
</dbReference>
<dbReference type="OrthoDB" id="434647at2759"/>
<evidence type="ECO:0000313" key="8">
    <source>
        <dbReference type="EMBL" id="KIY68116.1"/>
    </source>
</evidence>
<evidence type="ECO:0000256" key="2">
    <source>
        <dbReference type="ARBA" id="ARBA00008573"/>
    </source>
</evidence>
<proteinExistence type="inferred from homology"/>
<evidence type="ECO:0000256" key="6">
    <source>
        <dbReference type="RuleBase" id="RU362006"/>
    </source>
</evidence>
<sequence>MIFLLTYRVVCSVSAFVYPGYASYKTLAQRPASEEDLERWLMYWSVLGCLVGVEYVAEWMISWIPFYYFIKTLFLLYISLPQTQGSTYLYQMHLRPFFQSHENQIDQAIAELKNRVYVFFQAKARAIWEQLSSSAGMPTNATATLNEGQGEPTEDAAGGPGQLVGTLWRSYGPGLMASGALLLSKATPAAASSAFTPTPNPSGFAATTSRQASSASKSTLERRRQLEAELAALDASSNASDSPTSLSPHDRSLSTGRFEEIELPSDVEGYDTGEGHSYDRPPQQKRSSSWFPWAGAAPAGSGYEHVKSD</sequence>
<reference evidence="8 9" key="1">
    <citation type="journal article" date="2015" name="Fungal Genet. Biol.">
        <title>Evolution of novel wood decay mechanisms in Agaricales revealed by the genome sequences of Fistulina hepatica and Cylindrobasidium torrendii.</title>
        <authorList>
            <person name="Floudas D."/>
            <person name="Held B.W."/>
            <person name="Riley R."/>
            <person name="Nagy L.G."/>
            <person name="Koehler G."/>
            <person name="Ransdell A.S."/>
            <person name="Younus H."/>
            <person name="Chow J."/>
            <person name="Chiniquy J."/>
            <person name="Lipzen A."/>
            <person name="Tritt A."/>
            <person name="Sun H."/>
            <person name="Haridas S."/>
            <person name="LaButti K."/>
            <person name="Ohm R.A."/>
            <person name="Kues U."/>
            <person name="Blanchette R.A."/>
            <person name="Grigoriev I.V."/>
            <person name="Minto R.E."/>
            <person name="Hibbett D.S."/>
        </authorList>
    </citation>
    <scope>NUCLEOTIDE SEQUENCE [LARGE SCALE GENOMIC DNA]</scope>
    <source>
        <strain evidence="8 9">FP15055 ss-10</strain>
    </source>
</reference>
<evidence type="ECO:0000256" key="4">
    <source>
        <dbReference type="ARBA" id="ARBA00022989"/>
    </source>
</evidence>
<dbReference type="GO" id="GO:0016020">
    <property type="term" value="C:membrane"/>
    <property type="evidence" value="ECO:0007669"/>
    <property type="project" value="UniProtKB-SubCell"/>
</dbReference>
<dbReference type="PANTHER" id="PTHR12300">
    <property type="entry name" value="HVA22-LIKE PROTEINS"/>
    <property type="match status" value="1"/>
</dbReference>
<feature type="compositionally biased region" description="Acidic residues" evidence="7">
    <location>
        <begin position="261"/>
        <end position="271"/>
    </location>
</feature>
<dbReference type="PANTHER" id="PTHR12300:SF161">
    <property type="entry name" value="RECEPTOR EXPRESSION-ENHANCING PROTEIN"/>
    <property type="match status" value="1"/>
</dbReference>
<dbReference type="AlphaFoldDB" id="A0A0D7BES9"/>
<evidence type="ECO:0000256" key="1">
    <source>
        <dbReference type="ARBA" id="ARBA00004141"/>
    </source>
</evidence>
<accession>A0A0D7BES9</accession>
<feature type="region of interest" description="Disordered" evidence="7">
    <location>
        <begin position="191"/>
        <end position="309"/>
    </location>
</feature>
<comment type="subcellular location">
    <subcellularLocation>
        <location evidence="1 6">Membrane</location>
        <topology evidence="1 6">Multi-pass membrane protein</topology>
    </subcellularLocation>
</comment>
<protein>
    <recommendedName>
        <fullName evidence="6">Protein YOP1</fullName>
    </recommendedName>
</protein>
<organism evidence="8 9">
    <name type="scientific">Cylindrobasidium torrendii FP15055 ss-10</name>
    <dbReference type="NCBI Taxonomy" id="1314674"/>
    <lineage>
        <taxon>Eukaryota</taxon>
        <taxon>Fungi</taxon>
        <taxon>Dikarya</taxon>
        <taxon>Basidiomycota</taxon>
        <taxon>Agaricomycotina</taxon>
        <taxon>Agaricomycetes</taxon>
        <taxon>Agaricomycetidae</taxon>
        <taxon>Agaricales</taxon>
        <taxon>Marasmiineae</taxon>
        <taxon>Physalacriaceae</taxon>
        <taxon>Cylindrobasidium</taxon>
    </lineage>
</organism>
<evidence type="ECO:0000256" key="7">
    <source>
        <dbReference type="SAM" id="MobiDB-lite"/>
    </source>
</evidence>
<feature type="region of interest" description="Disordered" evidence="7">
    <location>
        <begin position="139"/>
        <end position="161"/>
    </location>
</feature>
<dbReference type="EMBL" id="KN880509">
    <property type="protein sequence ID" value="KIY68116.1"/>
    <property type="molecule type" value="Genomic_DNA"/>
</dbReference>
<evidence type="ECO:0000256" key="3">
    <source>
        <dbReference type="ARBA" id="ARBA00022692"/>
    </source>
</evidence>
<feature type="compositionally biased region" description="Polar residues" evidence="7">
    <location>
        <begin position="235"/>
        <end position="247"/>
    </location>
</feature>
<keyword evidence="5" id="KW-0472">Membrane</keyword>